<reference evidence="1 2" key="1">
    <citation type="journal article" date="2024" name="G3 (Bethesda)">
        <title>Genome assembly of Hibiscus sabdariffa L. provides insights into metabolisms of medicinal natural products.</title>
        <authorList>
            <person name="Kim T."/>
        </authorList>
    </citation>
    <scope>NUCLEOTIDE SEQUENCE [LARGE SCALE GENOMIC DNA]</scope>
    <source>
        <strain evidence="1">TK-2024</strain>
        <tissue evidence="1">Old leaves</tissue>
    </source>
</reference>
<sequence>MELNSVKSIEVQKRKIYLNPLQNPISDLHQWNALKDEDRKASKQRSMKKSISPLLNPVSNLSEWRDLLVKDTKLVCNVHEWSVLTAKDTNLIDDQWFCTLHQAHTTSRVSSLNEFDQIAVEDTVSSWLPSSKDIV</sequence>
<evidence type="ECO:0000313" key="1">
    <source>
        <dbReference type="EMBL" id="KAK9000565.1"/>
    </source>
</evidence>
<gene>
    <name evidence="1" type="ORF">V6N11_081056</name>
</gene>
<proteinExistence type="predicted"/>
<accession>A0ABR2QIQ3</accession>
<organism evidence="1 2">
    <name type="scientific">Hibiscus sabdariffa</name>
    <name type="common">roselle</name>
    <dbReference type="NCBI Taxonomy" id="183260"/>
    <lineage>
        <taxon>Eukaryota</taxon>
        <taxon>Viridiplantae</taxon>
        <taxon>Streptophyta</taxon>
        <taxon>Embryophyta</taxon>
        <taxon>Tracheophyta</taxon>
        <taxon>Spermatophyta</taxon>
        <taxon>Magnoliopsida</taxon>
        <taxon>eudicotyledons</taxon>
        <taxon>Gunneridae</taxon>
        <taxon>Pentapetalae</taxon>
        <taxon>rosids</taxon>
        <taxon>malvids</taxon>
        <taxon>Malvales</taxon>
        <taxon>Malvaceae</taxon>
        <taxon>Malvoideae</taxon>
        <taxon>Hibiscus</taxon>
    </lineage>
</organism>
<keyword evidence="2" id="KW-1185">Reference proteome</keyword>
<comment type="caution">
    <text evidence="1">The sequence shown here is derived from an EMBL/GenBank/DDBJ whole genome shotgun (WGS) entry which is preliminary data.</text>
</comment>
<name>A0ABR2QIQ3_9ROSI</name>
<protein>
    <submittedName>
        <fullName evidence="1">Uncharacterized protein</fullName>
    </submittedName>
</protein>
<dbReference type="EMBL" id="JBBPBN010000037">
    <property type="protein sequence ID" value="KAK9000565.1"/>
    <property type="molecule type" value="Genomic_DNA"/>
</dbReference>
<evidence type="ECO:0000313" key="2">
    <source>
        <dbReference type="Proteomes" id="UP001396334"/>
    </source>
</evidence>
<dbReference type="Proteomes" id="UP001396334">
    <property type="component" value="Unassembled WGS sequence"/>
</dbReference>